<evidence type="ECO:0000313" key="3">
    <source>
        <dbReference type="Proteomes" id="UP001152320"/>
    </source>
</evidence>
<evidence type="ECO:0000259" key="1">
    <source>
        <dbReference type="Pfam" id="PF22938"/>
    </source>
</evidence>
<dbReference type="Proteomes" id="UP001152320">
    <property type="component" value="Chromosome 3"/>
</dbReference>
<gene>
    <name evidence="2" type="ORF">HOLleu_09322</name>
</gene>
<dbReference type="InterPro" id="IPR053134">
    <property type="entry name" value="RNA-dir_DNA_polymerase"/>
</dbReference>
<name>A0A9Q1CIY2_HOLLE</name>
<dbReference type="PANTHER" id="PTHR24559:SF454">
    <property type="entry name" value="RIBONUCLEASE H"/>
    <property type="match status" value="1"/>
</dbReference>
<dbReference type="Gene3D" id="3.10.10.10">
    <property type="entry name" value="HIV Type 1 Reverse Transcriptase, subunit A, domain 1"/>
    <property type="match status" value="1"/>
</dbReference>
<dbReference type="InterPro" id="IPR054465">
    <property type="entry name" value="Integrase_p58-like_C"/>
</dbReference>
<comment type="caution">
    <text evidence="2">The sequence shown here is derived from an EMBL/GenBank/DDBJ whole genome shotgun (WGS) entry which is preliminary data.</text>
</comment>
<dbReference type="OrthoDB" id="10025340at2759"/>
<dbReference type="PANTHER" id="PTHR24559">
    <property type="entry name" value="TRANSPOSON TY3-I GAG-POL POLYPROTEIN"/>
    <property type="match status" value="1"/>
</dbReference>
<protein>
    <recommendedName>
        <fullName evidence="1">Integrase p58-like C-terminal domain-containing protein</fullName>
    </recommendedName>
</protein>
<accession>A0A9Q1CIY2</accession>
<keyword evidence="3" id="KW-1185">Reference proteome</keyword>
<feature type="domain" description="Integrase p58-like C-terminal" evidence="1">
    <location>
        <begin position="5"/>
        <end position="36"/>
    </location>
</feature>
<sequence>MQWKGPFRVVAGIGDTDYRVELRDKSKVFHVNLLKKYYRREVTEAEGVTHESTASVLEVVCVSVIEPELDDGVSDPRDGQFGTGEVCTPHAQAQETVENVHIDPRLTSDQATEIKLLLSEFKDVLTDVPGATTLEVHDIKLTCNDPIRSRPYPLPHALRGTVRDEVRKMLELGVIEESHSPYASPVVLVKKKDGSVRFCVDFRKLNQITIFDSEPIT</sequence>
<dbReference type="AlphaFoldDB" id="A0A9Q1CIY2"/>
<organism evidence="2 3">
    <name type="scientific">Holothuria leucospilota</name>
    <name type="common">Black long sea cucumber</name>
    <name type="synonym">Mertensiothuria leucospilota</name>
    <dbReference type="NCBI Taxonomy" id="206669"/>
    <lineage>
        <taxon>Eukaryota</taxon>
        <taxon>Metazoa</taxon>
        <taxon>Echinodermata</taxon>
        <taxon>Eleutherozoa</taxon>
        <taxon>Echinozoa</taxon>
        <taxon>Holothuroidea</taxon>
        <taxon>Aspidochirotacea</taxon>
        <taxon>Aspidochirotida</taxon>
        <taxon>Holothuriidae</taxon>
        <taxon>Holothuria</taxon>
    </lineage>
</organism>
<dbReference type="Pfam" id="PF22938">
    <property type="entry name" value="Integrase_p58_C"/>
    <property type="match status" value="1"/>
</dbReference>
<proteinExistence type="predicted"/>
<reference evidence="2" key="1">
    <citation type="submission" date="2021-10" db="EMBL/GenBank/DDBJ databases">
        <title>Tropical sea cucumber genome reveals ecological adaptation and Cuvierian tubules defense mechanism.</title>
        <authorList>
            <person name="Chen T."/>
        </authorList>
    </citation>
    <scope>NUCLEOTIDE SEQUENCE</scope>
    <source>
        <strain evidence="2">Nanhai2018</strain>
        <tissue evidence="2">Muscle</tissue>
    </source>
</reference>
<dbReference type="EMBL" id="JAIZAY010000003">
    <property type="protein sequence ID" value="KAJ8046128.1"/>
    <property type="molecule type" value="Genomic_DNA"/>
</dbReference>
<evidence type="ECO:0000313" key="2">
    <source>
        <dbReference type="EMBL" id="KAJ8046128.1"/>
    </source>
</evidence>
<dbReference type="InterPro" id="IPR043502">
    <property type="entry name" value="DNA/RNA_pol_sf"/>
</dbReference>
<dbReference type="SUPFAM" id="SSF56672">
    <property type="entry name" value="DNA/RNA polymerases"/>
    <property type="match status" value="1"/>
</dbReference>